<dbReference type="InterPro" id="IPR001320">
    <property type="entry name" value="Iontro_rcpt_C"/>
</dbReference>
<dbReference type="CDD" id="cd13624">
    <property type="entry name" value="PBP2_Arg_Lys_His"/>
    <property type="match status" value="1"/>
</dbReference>
<evidence type="ECO:0000259" key="3">
    <source>
        <dbReference type="SMART" id="SM00079"/>
    </source>
</evidence>
<feature type="domain" description="Ionotropic glutamate receptor C-terminal" evidence="3">
    <location>
        <begin position="50"/>
        <end position="275"/>
    </location>
</feature>
<dbReference type="PROSITE" id="PS51257">
    <property type="entry name" value="PROKAR_LIPOPROTEIN"/>
    <property type="match status" value="1"/>
</dbReference>
<name>A0A1I0QHJ4_9EURY</name>
<organism evidence="4 5">
    <name type="scientific">Natrinema salifodinae</name>
    <dbReference type="NCBI Taxonomy" id="1202768"/>
    <lineage>
        <taxon>Archaea</taxon>
        <taxon>Methanobacteriati</taxon>
        <taxon>Methanobacteriota</taxon>
        <taxon>Stenosarchaea group</taxon>
        <taxon>Halobacteria</taxon>
        <taxon>Halobacteriales</taxon>
        <taxon>Natrialbaceae</taxon>
        <taxon>Natrinema</taxon>
    </lineage>
</organism>
<reference evidence="5" key="1">
    <citation type="submission" date="2016-10" db="EMBL/GenBank/DDBJ databases">
        <authorList>
            <person name="Varghese N."/>
        </authorList>
    </citation>
    <scope>NUCLEOTIDE SEQUENCE [LARGE SCALE GENOMIC DNA]</scope>
    <source>
        <strain evidence="5">CGMCC 1.12284</strain>
    </source>
</reference>
<dbReference type="OrthoDB" id="30671at2157"/>
<sequence>MENTERTNGTGAIDRRQYLKLSGAAGIAVTGLAGCLEGSGSDSPDPDDEDVIVPGTAPGFPPFEIKEGGDLVGFDVDLLEAVVGETEYELAEWEEQEFDGLSPALEDGKIDVIAAAMTITEERQETFEFTDPYHSADQAILVQTGSDLQPESLEDLEGTTVGAQSGTTGAGLVEDDLIDPGLVAEGDYNSYDNYVLATEELESGTIDAVVLDDPVAETFASDRNVEVAFIEETGEEFGFAIRPDDGDLLEALNEGLAAVRESGEYDEISDEWFSG</sequence>
<evidence type="ECO:0000259" key="2">
    <source>
        <dbReference type="SMART" id="SM00062"/>
    </source>
</evidence>
<dbReference type="InterPro" id="IPR001638">
    <property type="entry name" value="Solute-binding_3/MltF_N"/>
</dbReference>
<accession>A0A1I0QHJ4</accession>
<keyword evidence="1" id="KW-0732">Signal</keyword>
<dbReference type="SMART" id="SM00062">
    <property type="entry name" value="PBPb"/>
    <property type="match status" value="1"/>
</dbReference>
<gene>
    <name evidence="4" type="ORF">SAMN05216285_3576</name>
</gene>
<dbReference type="RefSeq" id="WP_049989427.1">
    <property type="nucleotide sequence ID" value="NZ_FOIS01000004.1"/>
</dbReference>
<dbReference type="Proteomes" id="UP000183275">
    <property type="component" value="Unassembled WGS sequence"/>
</dbReference>
<dbReference type="EMBL" id="FOIS01000004">
    <property type="protein sequence ID" value="SEW26413.1"/>
    <property type="molecule type" value="Genomic_DNA"/>
</dbReference>
<protein>
    <submittedName>
        <fullName evidence="4">Amino acid ABC transporter substrate-binding protein, PAAT family</fullName>
    </submittedName>
</protein>
<dbReference type="Pfam" id="PF00497">
    <property type="entry name" value="SBP_bac_3"/>
    <property type="match status" value="1"/>
</dbReference>
<dbReference type="AlphaFoldDB" id="A0A1I0QHJ4"/>
<dbReference type="Gene3D" id="3.40.190.10">
    <property type="entry name" value="Periplasmic binding protein-like II"/>
    <property type="match status" value="2"/>
</dbReference>
<dbReference type="STRING" id="1202768.SAMN05216285_3576"/>
<dbReference type="PANTHER" id="PTHR35936">
    <property type="entry name" value="MEMBRANE-BOUND LYTIC MUREIN TRANSGLYCOSYLASE F"/>
    <property type="match status" value="1"/>
</dbReference>
<dbReference type="SMART" id="SM00079">
    <property type="entry name" value="PBPe"/>
    <property type="match status" value="1"/>
</dbReference>
<dbReference type="SUPFAM" id="SSF53850">
    <property type="entry name" value="Periplasmic binding protein-like II"/>
    <property type="match status" value="1"/>
</dbReference>
<evidence type="ECO:0000313" key="4">
    <source>
        <dbReference type="EMBL" id="SEW26413.1"/>
    </source>
</evidence>
<proteinExistence type="predicted"/>
<feature type="domain" description="Solute-binding protein family 3/N-terminal" evidence="2">
    <location>
        <begin position="51"/>
        <end position="275"/>
    </location>
</feature>
<evidence type="ECO:0000256" key="1">
    <source>
        <dbReference type="ARBA" id="ARBA00022729"/>
    </source>
</evidence>
<dbReference type="PANTHER" id="PTHR35936:SF17">
    <property type="entry name" value="ARGININE-BINDING EXTRACELLULAR PROTEIN ARTP"/>
    <property type="match status" value="1"/>
</dbReference>
<keyword evidence="5" id="KW-1185">Reference proteome</keyword>
<dbReference type="eggNOG" id="arCOG01799">
    <property type="taxonomic scope" value="Archaea"/>
</dbReference>
<evidence type="ECO:0000313" key="5">
    <source>
        <dbReference type="Proteomes" id="UP000183275"/>
    </source>
</evidence>
<dbReference type="GO" id="GO:0015276">
    <property type="term" value="F:ligand-gated monoatomic ion channel activity"/>
    <property type="evidence" value="ECO:0007669"/>
    <property type="project" value="InterPro"/>
</dbReference>
<dbReference type="GO" id="GO:0016020">
    <property type="term" value="C:membrane"/>
    <property type="evidence" value="ECO:0007669"/>
    <property type="project" value="InterPro"/>
</dbReference>